<dbReference type="RefSeq" id="WP_078634159.1">
    <property type="nucleotide sequence ID" value="NZ_CM007717.1"/>
</dbReference>
<dbReference type="EMBL" id="CP050692">
    <property type="protein sequence ID" value="QIT45583.1"/>
    <property type="molecule type" value="Genomic_DNA"/>
</dbReference>
<evidence type="ECO:0000313" key="3">
    <source>
        <dbReference type="Proteomes" id="UP000190306"/>
    </source>
</evidence>
<keyword evidence="3" id="KW-1185">Reference proteome</keyword>
<organism evidence="2 4">
    <name type="scientific">Streptomyces antibioticus</name>
    <dbReference type="NCBI Taxonomy" id="1890"/>
    <lineage>
        <taxon>Bacteria</taxon>
        <taxon>Bacillati</taxon>
        <taxon>Actinomycetota</taxon>
        <taxon>Actinomycetes</taxon>
        <taxon>Kitasatosporales</taxon>
        <taxon>Streptomycetaceae</taxon>
        <taxon>Streptomyces</taxon>
    </lineage>
</organism>
<evidence type="ECO:0008006" key="5">
    <source>
        <dbReference type="Google" id="ProtNLM"/>
    </source>
</evidence>
<proteinExistence type="predicted"/>
<evidence type="ECO:0000313" key="1">
    <source>
        <dbReference type="EMBL" id="OOQ50165.1"/>
    </source>
</evidence>
<evidence type="ECO:0000313" key="2">
    <source>
        <dbReference type="EMBL" id="QIT45583.1"/>
    </source>
</evidence>
<accession>A0AAE6Y9L7</accession>
<dbReference type="AlphaFoldDB" id="A0AAE6Y9L7"/>
<protein>
    <recommendedName>
        <fullName evidence="5">Avirulence D protein (AvrD)</fullName>
    </recommendedName>
</protein>
<dbReference type="Pfam" id="PF05655">
    <property type="entry name" value="AvrD"/>
    <property type="match status" value="1"/>
</dbReference>
<reference evidence="2 4" key="2">
    <citation type="submission" date="2020-03" db="EMBL/GenBank/DDBJ databases">
        <title>Is there a link between lipid content and antibiotic production in Streptomyces?</title>
        <authorList>
            <person name="David M."/>
            <person name="Lejeune C."/>
            <person name="Abreu S."/>
            <person name="Thibessard A."/>
            <person name="Leblond P."/>
            <person name="Chaminade P."/>
            <person name="Virolle M.-J."/>
        </authorList>
    </citation>
    <scope>NUCLEOTIDE SEQUENCE [LARGE SCALE GENOMIC DNA]</scope>
    <source>
        <strain evidence="2 4">DSM 41481</strain>
    </source>
</reference>
<reference evidence="1 3" key="1">
    <citation type="submission" date="2015-07" db="EMBL/GenBank/DDBJ databases">
        <title>Draft Genome Sequence of Streptomyces antibioticus, IMRU 3720 reveals insights in the evolution of actinomycin biosynthetic gene clusters in Streptomyces.</title>
        <authorList>
            <person name="Crnovcic I."/>
            <person name="Ruckert C."/>
            <person name="Kalinowksi J."/>
            <person name="Keller U."/>
        </authorList>
    </citation>
    <scope>NUCLEOTIDE SEQUENCE [LARGE SCALE GENOMIC DNA]</scope>
    <source>
        <strain evidence="1 3">DSM 41481</strain>
    </source>
</reference>
<dbReference type="InterPro" id="IPR008799">
    <property type="entry name" value="Pseudomon_AvrD"/>
</dbReference>
<dbReference type="Proteomes" id="UP000502504">
    <property type="component" value="Chromosome"/>
</dbReference>
<sequence>MQADGLIQGLRLDSVDDVLGDRQGRFFGEGFKRVGYSLADITVVPEDAGGTKGHVHATAGIHLPDTWSRKGETLQRPHLSTLDGMILAARLTGLYVAHARRLGADARFRVRGVRIKAGNAPDEEGLERFPVSARLRSAVVSAEAPGLSTTTMDCTIGAMSVQVETEHPTGVESPAEGRYGDSAELDGPWNHAPFGVSHHERAQFLEDVVADASAGTADARLTLVDGQDVPKGQGPTAVDLFVCALQLGQVLLYELDGLTRAGSNTLWMRRTSIEVAPVPDDAAGSDGRFRVLLGRSNALPTAEGTWRTARITASLGDLRMSCDVAHLLP</sequence>
<evidence type="ECO:0000313" key="4">
    <source>
        <dbReference type="Proteomes" id="UP000502504"/>
    </source>
</evidence>
<gene>
    <name evidence="1" type="ORF">AFM16_19945</name>
    <name evidence="2" type="ORF">HCX60_20280</name>
</gene>
<dbReference type="Proteomes" id="UP000190306">
    <property type="component" value="Chromosome"/>
</dbReference>
<dbReference type="EMBL" id="LHQL01000010">
    <property type="protein sequence ID" value="OOQ50165.1"/>
    <property type="molecule type" value="Genomic_DNA"/>
</dbReference>
<name>A0AAE6Y9L7_STRAT</name>